<protein>
    <submittedName>
        <fullName evidence="1">Uncharacterized protein</fullName>
    </submittedName>
</protein>
<name>A0A6I4YP88_9DEIO</name>
<keyword evidence="2" id="KW-1185">Reference proteome</keyword>
<evidence type="ECO:0000313" key="2">
    <source>
        <dbReference type="Proteomes" id="UP000430519"/>
    </source>
</evidence>
<sequence>MNDHGNVEFTSDWWNPGTIRCGCGQPLHLSGADTTACPCGNEYSSSAQLLRANWREFCRDTGELTDDLDD</sequence>
<proteinExistence type="predicted"/>
<dbReference type="EMBL" id="WVHK01000149">
    <property type="protein sequence ID" value="MXV21921.1"/>
    <property type="molecule type" value="Genomic_DNA"/>
</dbReference>
<gene>
    <name evidence="1" type="ORF">GLX28_20065</name>
</gene>
<dbReference type="AlphaFoldDB" id="A0A6I4YP88"/>
<dbReference type="Proteomes" id="UP000430519">
    <property type="component" value="Unassembled WGS sequence"/>
</dbReference>
<accession>A0A6I4YP88</accession>
<reference evidence="1 2" key="1">
    <citation type="submission" date="2019-11" db="EMBL/GenBank/DDBJ databases">
        <title>Genome sequence of Deinococcus xianganensis Y35, AI-2 producing algicidal bacterium, isolated from lake water.</title>
        <authorList>
            <person name="Li Y."/>
        </authorList>
    </citation>
    <scope>NUCLEOTIDE SEQUENCE [LARGE SCALE GENOMIC DNA]</scope>
    <source>
        <strain evidence="1 2">Y35</strain>
    </source>
</reference>
<comment type="caution">
    <text evidence="1">The sequence shown here is derived from an EMBL/GenBank/DDBJ whole genome shotgun (WGS) entry which is preliminary data.</text>
</comment>
<evidence type="ECO:0000313" key="1">
    <source>
        <dbReference type="EMBL" id="MXV21921.1"/>
    </source>
</evidence>
<organism evidence="1 2">
    <name type="scientific">Deinococcus xianganensis</name>
    <dbReference type="NCBI Taxonomy" id="1507289"/>
    <lineage>
        <taxon>Bacteria</taxon>
        <taxon>Thermotogati</taxon>
        <taxon>Deinococcota</taxon>
        <taxon>Deinococci</taxon>
        <taxon>Deinococcales</taxon>
        <taxon>Deinococcaceae</taxon>
        <taxon>Deinococcus</taxon>
    </lineage>
</organism>